<gene>
    <name evidence="8" type="ORF">Pan189_15040</name>
</gene>
<evidence type="ECO:0000259" key="7">
    <source>
        <dbReference type="Pfam" id="PF07637"/>
    </source>
</evidence>
<dbReference type="AlphaFoldDB" id="A0A517QZR4"/>
<keyword evidence="2" id="KW-0812">Transmembrane</keyword>
<dbReference type="OrthoDB" id="238215at2"/>
<dbReference type="Proteomes" id="UP000317318">
    <property type="component" value="Chromosome"/>
</dbReference>
<dbReference type="InterPro" id="IPR013036">
    <property type="entry name" value="DUF1587"/>
</dbReference>
<evidence type="ECO:0000259" key="6">
    <source>
        <dbReference type="Pfam" id="PF07631"/>
    </source>
</evidence>
<dbReference type="InterPro" id="IPR013042">
    <property type="entry name" value="DUF1592"/>
</dbReference>
<keyword evidence="2" id="KW-0472">Membrane</keyword>
<feature type="domain" description="DUF1588" evidence="5">
    <location>
        <begin position="721"/>
        <end position="818"/>
    </location>
</feature>
<reference evidence="8 9" key="1">
    <citation type="submission" date="2019-02" db="EMBL/GenBank/DDBJ databases">
        <title>Deep-cultivation of Planctomycetes and their phenomic and genomic characterization uncovers novel biology.</title>
        <authorList>
            <person name="Wiegand S."/>
            <person name="Jogler M."/>
            <person name="Boedeker C."/>
            <person name="Pinto D."/>
            <person name="Vollmers J."/>
            <person name="Rivas-Marin E."/>
            <person name="Kohn T."/>
            <person name="Peeters S.H."/>
            <person name="Heuer A."/>
            <person name="Rast P."/>
            <person name="Oberbeckmann S."/>
            <person name="Bunk B."/>
            <person name="Jeske O."/>
            <person name="Meyerdierks A."/>
            <person name="Storesund J.E."/>
            <person name="Kallscheuer N."/>
            <person name="Luecker S."/>
            <person name="Lage O.M."/>
            <person name="Pohl T."/>
            <person name="Merkel B.J."/>
            <person name="Hornburger P."/>
            <person name="Mueller R.-W."/>
            <person name="Bruemmer F."/>
            <person name="Labrenz M."/>
            <person name="Spormann A.M."/>
            <person name="Op den Camp H."/>
            <person name="Overmann J."/>
            <person name="Amann R."/>
            <person name="Jetten M.S.M."/>
            <person name="Mascher T."/>
            <person name="Medema M.H."/>
            <person name="Devos D.P."/>
            <person name="Kaster A.-K."/>
            <person name="Ovreas L."/>
            <person name="Rohde M."/>
            <person name="Galperin M.Y."/>
            <person name="Jogler C."/>
        </authorList>
    </citation>
    <scope>NUCLEOTIDE SEQUENCE [LARGE SCALE GENOMIC DNA]</scope>
    <source>
        <strain evidence="8 9">Pan189</strain>
    </source>
</reference>
<evidence type="ECO:0000256" key="2">
    <source>
        <dbReference type="SAM" id="Phobius"/>
    </source>
</evidence>
<dbReference type="InterPro" id="IPR011478">
    <property type="entry name" value="DUF1585"/>
</dbReference>
<feature type="region of interest" description="Disordered" evidence="1">
    <location>
        <begin position="60"/>
        <end position="101"/>
    </location>
</feature>
<keyword evidence="9" id="KW-1185">Reference proteome</keyword>
<evidence type="ECO:0008006" key="10">
    <source>
        <dbReference type="Google" id="ProtNLM"/>
    </source>
</evidence>
<keyword evidence="2" id="KW-1133">Transmembrane helix</keyword>
<protein>
    <recommendedName>
        <fullName evidence="10">Planctomycete cytochrome C</fullName>
    </recommendedName>
</protein>
<dbReference type="Pfam" id="PF07624">
    <property type="entry name" value="PSD2"/>
    <property type="match status" value="1"/>
</dbReference>
<evidence type="ECO:0000256" key="1">
    <source>
        <dbReference type="SAM" id="MobiDB-lite"/>
    </source>
</evidence>
<sequence length="906" mass="100717">MPTRGSRSTPKRSAKDSTNSKLPLLAGLSGIATLLLVGVGVLAWSLQSNESPQLPHQIADAAEGTSDSTPAPPVTLTQPTTTTADDETPTVALDSKPPLTEPAELTRPAVLTNDVPVVTVSQETEEDSRREREFLAKFCIDCHDAADPAGNFAMNEMLSAGALMHAPAEWQPIVERLIAQDMPPDEPGQDRPSIAEYEAMVDYLKQRLAEATGNAGRWTRRLNRAEYDNTMRDLLLIDYSPADSFPQDLGLEGFDNVVDVQTLAPTTLEKYLDSAAEGLRLALVDEKEPTPFSYRYFPLHRDHHKNPGTIKDSPLKLQELAKKHDVWRQPPGELRFLRLDWGSGSPPKNGGWSAVREGKGAHGYEVVLPPSGDISRRGDMPFENDLEFATYRLRVQAYSEAVDGRGNVIPNEEVADVVYLGFFLNDVKTAVEPIPLDDQPRWYEFEFSTDRQKPKVTVGAYSQVSEKQLKKVPSLVICETQLIGPLFDQWPPASHRAIVGDDPNAPIEQIIERFATRAFRRPATSDEVRQYVGIYELEISAGSDHRAAMEVALQAVLVSPSFLFMVEESRPDDSLNDYEIASRLSYFLWSTMPDEELLSLAADGRLRDDAELRQQVERMLADAKSEALVQNFASQWIGIRRINDLAPDPAVFPEWDDALREAMKGELEHLVRHVLRENGSIVEFLNSDETFLNQRLARHYGIDGVRGGEFRQVSLTSTPQRGGLTTTAGILALGAQPTRSAPVKRGVFIVEKLFNRPPPNPPANVPPIDEEQAIKNPTSVRAQIEAHRANPSCASCHEKIDYWGLPMERFDGIGGSRDIPASELTTVLPDGRKINGPEGVRKELVTRREEFARGLSEKLMLYALGRTLTFDDKDAIPKIVDAARSDDYRFETLIKEVVLSKPFLTH</sequence>
<evidence type="ECO:0000313" key="8">
    <source>
        <dbReference type="EMBL" id="QDT37136.1"/>
    </source>
</evidence>
<dbReference type="Pfam" id="PF07631">
    <property type="entry name" value="PSD4"/>
    <property type="match status" value="1"/>
</dbReference>
<organism evidence="8 9">
    <name type="scientific">Stratiformator vulcanicus</name>
    <dbReference type="NCBI Taxonomy" id="2527980"/>
    <lineage>
        <taxon>Bacteria</taxon>
        <taxon>Pseudomonadati</taxon>
        <taxon>Planctomycetota</taxon>
        <taxon>Planctomycetia</taxon>
        <taxon>Planctomycetales</taxon>
        <taxon>Planctomycetaceae</taxon>
        <taxon>Stratiformator</taxon>
    </lineage>
</organism>
<feature type="compositionally biased region" description="Low complexity" evidence="1">
    <location>
        <begin position="74"/>
        <end position="83"/>
    </location>
</feature>
<feature type="domain" description="DUF1595" evidence="7">
    <location>
        <begin position="508"/>
        <end position="567"/>
    </location>
</feature>
<dbReference type="InterPro" id="IPR013043">
    <property type="entry name" value="DUF1595"/>
</dbReference>
<feature type="domain" description="DUF1585" evidence="3">
    <location>
        <begin position="830"/>
        <end position="903"/>
    </location>
</feature>
<dbReference type="InterPro" id="IPR013039">
    <property type="entry name" value="DUF1588"/>
</dbReference>
<evidence type="ECO:0000313" key="9">
    <source>
        <dbReference type="Proteomes" id="UP000317318"/>
    </source>
</evidence>
<dbReference type="Pfam" id="PF07637">
    <property type="entry name" value="PSD5"/>
    <property type="match status" value="1"/>
</dbReference>
<evidence type="ECO:0000259" key="3">
    <source>
        <dbReference type="Pfam" id="PF07624"/>
    </source>
</evidence>
<dbReference type="Pfam" id="PF07626">
    <property type="entry name" value="PSD3"/>
    <property type="match status" value="1"/>
</dbReference>
<evidence type="ECO:0000259" key="5">
    <source>
        <dbReference type="Pfam" id="PF07627"/>
    </source>
</evidence>
<dbReference type="EMBL" id="CP036268">
    <property type="protein sequence ID" value="QDT37136.1"/>
    <property type="molecule type" value="Genomic_DNA"/>
</dbReference>
<feature type="transmembrane region" description="Helical" evidence="2">
    <location>
        <begin position="21"/>
        <end position="46"/>
    </location>
</feature>
<dbReference type="KEGG" id="svp:Pan189_15040"/>
<dbReference type="RefSeq" id="WP_145363278.1">
    <property type="nucleotide sequence ID" value="NZ_CP036268.1"/>
</dbReference>
<dbReference type="Pfam" id="PF07627">
    <property type="entry name" value="PSCyt3"/>
    <property type="match status" value="1"/>
</dbReference>
<feature type="domain" description="DUF1592" evidence="6">
    <location>
        <begin position="575"/>
        <end position="702"/>
    </location>
</feature>
<accession>A0A517QZR4</accession>
<name>A0A517QZR4_9PLAN</name>
<feature type="domain" description="DUF1587" evidence="4">
    <location>
        <begin position="220"/>
        <end position="283"/>
    </location>
</feature>
<evidence type="ECO:0000259" key="4">
    <source>
        <dbReference type="Pfam" id="PF07626"/>
    </source>
</evidence>
<proteinExistence type="predicted"/>